<sequence length="2821" mass="313572">MSGSVQISRISVVKCLGPRLVPFFKTFALLYVIYPKQEASVGYSLFKCAPIVCLIGFVLMYGFRVPHKQAYARKVLLGLIFSCMGDACLVFGGSYLNLGIGFFAVAHMLYVAAFGCQPPALSLLPWIMSGIGAVWIYCFSQISMELRLIGAVYGFLLSLMIWRAAAQLLNGNAPIPWTSISRAFGATLFGISDAVLSVELVYGPGTKLAFLILPTYYAAQMCITVSAKLSDHPLGLVERKSVPKWKRTKYTDRLLPISTVHLNQYLNDEWDFLKQNLCRVLASGDILCDLPSVFDSVTRYVQANGSRFSPSEHAALLRLSLSLVCCPNVDFAVCSTALNLAGALVKRPWTTPVKLVELNWSHFYDLVQWLTASEEASLGMLPWSKRDLGSLAELIGVVKRYFPPSSIEELWMRYRHHILERMLHSFERHAFDDLRLFTPIYPKYFDTISRTWLPDVIDLWYLIPDFGPRFQDVIHLFSVLARNCRGRVNWEPHLERIFCGLFRNITLPNGPVSMADVRFSSRPPVFNHYACLLVNAIGPDLPGSRSSVIARLKSFYQAAEPFYHPSNPSAVTTLLITFTHGLAWNLFQRLKSELLPSREQIHIFGLSPSQFNLTVEQVDEMVSVLASVTMDYMLFCKLNRNLTTVVQTVDILARLRPRLVLPKLLTCLEDGLSRPEAPLRYTRPLHALALCVGSFSHVRFPVFSQVLAAGCNDFDLYGPDDDVTERLDELDEFDCVLEDPGTPTSIEGNSPTRPLSQPRSPNKKNVPDSPRRRLSIPTPDKAHLDALLYPEGRAELNRILHLLLTGFDPNHTDRFNLTIACLSRLFLSMPVQDFTDPPMDSYVKSTDDDNGLDHIEETVMEIFTRILEHLQSLNDRSYMAQNLGSCGSSAQTTSSDGRVVQRPHAGPEGRPRGPGDTATLSNLAALTLTIAISAGPNPHFRCQLLRLLIEDIFVAQWETDTARLFAYQLFWLAVNSKPSVAAIAQSDDAGIPLLDTALFALDLIWARFLNLVDELSADQCMVYRGRVEPRLLAFLYILPGPLSAIHPTKLTEPAFHKQYLLPLLTLLSRLLYLSTGGTVTTADVGLISNPCCSGEHFCASPALAEASSSLLAVILRRLTAHSIDLSNLDLMQTGSSPTCPEMLFGTSLWWSPFVSARTLFNRCKPLRLSTEANEVASSPSAATFWVTPTEERSSLARQLIRMFLAPVLQRLNQISGELSNVSNISHFHGFEPNLPVAYQRDQLSALIIWTNNILTGLADDLAPRLPDVESSVATTLSADNSQSSLVGCTPLLNVSLFECNLDNNGKSTGLRELIFDAGLRLLEVIANLFKETDDSLYGVQNDQSADTDNVASSNVNAQCTNASDTVGMLFTGSQIDDLLCFIHTCAFNYTSSEHYPCLLRTTRGPLSLCGTDLGAYTCIGTPPTSHSGLVKVIPSINDLYGPPCAENRHDYLFHTGCPSDAPSKGRFLLSWMATIQSRYSRLVASRLKSPLTFAGAGYPTSAGSSGQIMPTPAIRRLVMTMGMLCSAPRRNDIRLCVAGYLTSMTLPDIAEATVDLVSSVIDRLENAVDDVEQQSALLASRPDVVDGTAFNLSEAKFKLVTHRRLTALHLLAYVFHSIKSITQGDQLLRLNTSVLARMWVAISAQAIHPPLTSKQNVNVLSSAELLYRQTTQDQVERLVLNAFGRLSTFPMKFVLHPPTDRRLVPESSWLARVYKEVDNMLSTFSTSSFQVDNPIVINVVTKRRAVYQDFLVDLFNRCFSNYETLLVDTKATGKKGTAGQALIALLLKLLPRPIDPPSSLPWSVDSILLAPPPPSPPLALLTIALHLITSYQPDAAEAACNYIMDTLFLLLLRHRVSPIIELLPASIVKMHSGVTIPTCGPPIPAPRPDNAFLIFDEHACVLTDETSYQKHHHIPSQSIGYIYYPPTIEIEDPYHVVPYPIFNPETGELEETQTDWLSYLNKSAPDEAGPTRSCLRLLASRLASPRKDTRDYWLLLADRLLSLHRRPNRRLFPLARFLQVCAISFGPYPLLHHMEAFFRALVSVHADGVSRKFDGLTEIVGCVWLRQGLTGLLPAALRWPREWKHYFLARFLPRVLALAELNALSVSTSGLAQSMVGNVHPDLLSGLTLPLMYADNYGGAGNYFGDNQSNKVICSRRSSSTMSKRKLRNRQSVTVAPPTAISQSQAGGPMNRLAFVWDLLLFSISHNNEIDFSILHPLWEWTKCGILDCENELKGISASPTVNADSSGFTACSHTCQSILSSAWLKDITDECPICMLNHCLPLAHRRVFYARLCTTFITYMGWKGLKLFPHLSNCISSTTDSTDSHWFQKASDDSVWIRDLAATVAVFRAAIPHADIFHIPRAPLQTICYSPDTNQLCVSSSPAMTKVLMESERFVNDMLSRIHDTELVGANFVENVFLPFLVRDTVTVLQLKGYQPSEASLALRMAESERLPRTSSRPEGDQATSEPNGLTDERGTCVELRPLTNRLRCMYACLPTMLIHAFPVAVRLDDPKSFVVSNPPSLVQFCVQLSPLLADVCSTGNLYKRISHQLGMGAFSSAGFTRALIEGTGDEHLDGLESGVGLVLYRLSLIPLAGQNDPETAVKACLDLTHHFLKHSSWKTRGIGLLLLRNLVVMNLAAFWEMDQRSRAGQVADNYNLLLQRLQQSVEDQLTDQWIEVCQLAMFTLAVLIQTGLLKFNDQWIAQLICRTKSPYRRRSHTRAKTAQELSDYHNAIRERHAGVLGLAAFVYAHPHTTPKFLPEIITELAGHVHDPHPIEKTVRDTLSAYSRSHQDAWHQQRGMFTEAQLEEYLSVVSAAAYYV</sequence>
<dbReference type="GO" id="GO:0016020">
    <property type="term" value="C:membrane"/>
    <property type="evidence" value="ECO:0007669"/>
    <property type="project" value="UniProtKB-SubCell"/>
</dbReference>
<organism evidence="18 19">
    <name type="scientific">Paragonimus westermani</name>
    <dbReference type="NCBI Taxonomy" id="34504"/>
    <lineage>
        <taxon>Eukaryota</taxon>
        <taxon>Metazoa</taxon>
        <taxon>Spiralia</taxon>
        <taxon>Lophotrochozoa</taxon>
        <taxon>Platyhelminthes</taxon>
        <taxon>Trematoda</taxon>
        <taxon>Digenea</taxon>
        <taxon>Plagiorchiida</taxon>
        <taxon>Troglotremata</taxon>
        <taxon>Troglotrematidae</taxon>
        <taxon>Paragonimus</taxon>
    </lineage>
</organism>
<dbReference type="PANTHER" id="PTHR32170">
    <property type="entry name" value="PROTEASOME ACTIVATOR COMPLEX SUBUNIT 4"/>
    <property type="match status" value="1"/>
</dbReference>
<keyword evidence="5" id="KW-0677">Repeat</keyword>
<feature type="transmembrane region" description="Helical" evidence="15">
    <location>
        <begin position="146"/>
        <end position="165"/>
    </location>
</feature>
<dbReference type="SUPFAM" id="SSF48371">
    <property type="entry name" value="ARM repeat"/>
    <property type="match status" value="1"/>
</dbReference>
<comment type="caution">
    <text evidence="18">The sequence shown here is derived from an EMBL/GenBank/DDBJ whole genome shotgun (WGS) entry which is preliminary data.</text>
</comment>
<evidence type="ECO:0000256" key="2">
    <source>
        <dbReference type="ARBA" id="ARBA00005739"/>
    </source>
</evidence>
<dbReference type="InterPro" id="IPR016024">
    <property type="entry name" value="ARM-type_fold"/>
</dbReference>
<dbReference type="EC" id="3.3.2.2" evidence="10"/>
<keyword evidence="8 15" id="KW-0472">Membrane</keyword>
<dbReference type="GO" id="GO:0005829">
    <property type="term" value="C:cytosol"/>
    <property type="evidence" value="ECO:0007669"/>
    <property type="project" value="TreeGrafter"/>
</dbReference>
<accession>A0A8T0D8H3</accession>
<evidence type="ECO:0000256" key="9">
    <source>
        <dbReference type="ARBA" id="ARBA00023204"/>
    </source>
</evidence>
<evidence type="ECO:0000256" key="1">
    <source>
        <dbReference type="ARBA" id="ARBA00004141"/>
    </source>
</evidence>
<feature type="coiled-coil region" evidence="13">
    <location>
        <begin position="1554"/>
        <end position="1581"/>
    </location>
</feature>
<feature type="domain" description="Proteasome activator complex subunit 4 C-terminal" evidence="16">
    <location>
        <begin position="2735"/>
        <end position="2821"/>
    </location>
</feature>
<protein>
    <recommendedName>
        <fullName evidence="10">lysoplasmalogenase</fullName>
        <ecNumber evidence="10">3.3.2.2</ecNumber>
    </recommendedName>
</protein>
<dbReference type="Proteomes" id="UP000699462">
    <property type="component" value="Unassembled WGS sequence"/>
</dbReference>
<dbReference type="OrthoDB" id="17907at2759"/>
<feature type="transmembrane region" description="Helical" evidence="15">
    <location>
        <begin position="120"/>
        <end position="139"/>
    </location>
</feature>
<keyword evidence="6" id="KW-0227">DNA damage</keyword>
<feature type="region of interest" description="Disordered" evidence="14">
    <location>
        <begin position="2447"/>
        <end position="2474"/>
    </location>
</feature>
<evidence type="ECO:0000259" key="17">
    <source>
        <dbReference type="Pfam" id="PF16507"/>
    </source>
</evidence>
<comment type="catalytic activity">
    <reaction evidence="12">
        <text>a 1-O-(1Z-alkenyl)-sn-glycero-3-phosphocholine + H2O = a 2,3-saturated aldehyde + sn-glycerol 3-phosphocholine</text>
        <dbReference type="Rhea" id="RHEA:22544"/>
        <dbReference type="ChEBI" id="CHEBI:15377"/>
        <dbReference type="ChEBI" id="CHEBI:16870"/>
        <dbReference type="ChEBI" id="CHEBI:73359"/>
        <dbReference type="ChEBI" id="CHEBI:77287"/>
        <dbReference type="EC" id="3.3.2.2"/>
    </reaction>
</comment>
<evidence type="ECO:0000256" key="6">
    <source>
        <dbReference type="ARBA" id="ARBA00022763"/>
    </source>
</evidence>
<evidence type="ECO:0000313" key="19">
    <source>
        <dbReference type="Proteomes" id="UP000699462"/>
    </source>
</evidence>
<evidence type="ECO:0000256" key="7">
    <source>
        <dbReference type="ARBA" id="ARBA00022989"/>
    </source>
</evidence>
<evidence type="ECO:0000313" key="18">
    <source>
        <dbReference type="EMBL" id="KAF8563822.1"/>
    </source>
</evidence>
<dbReference type="GO" id="GO:0047408">
    <property type="term" value="F:alkenylglycerophosphocholine hydrolase activity"/>
    <property type="evidence" value="ECO:0007669"/>
    <property type="project" value="UniProtKB-EC"/>
</dbReference>
<keyword evidence="9" id="KW-0234">DNA repair</keyword>
<reference evidence="18 19" key="1">
    <citation type="submission" date="2019-07" db="EMBL/GenBank/DDBJ databases">
        <title>Annotation for the trematode Paragonimus westermani.</title>
        <authorList>
            <person name="Choi Y.-J."/>
        </authorList>
    </citation>
    <scope>NUCLEOTIDE SEQUENCE [LARGE SCALE GENOMIC DNA]</scope>
    <source>
        <strain evidence="18">180907_Pwestermani</strain>
    </source>
</reference>
<dbReference type="InterPro" id="IPR032430">
    <property type="entry name" value="Blm10_mid"/>
</dbReference>
<keyword evidence="19" id="KW-1185">Reference proteome</keyword>
<evidence type="ECO:0000256" key="15">
    <source>
        <dbReference type="SAM" id="Phobius"/>
    </source>
</evidence>
<dbReference type="GO" id="GO:0006281">
    <property type="term" value="P:DNA repair"/>
    <property type="evidence" value="ECO:0007669"/>
    <property type="project" value="UniProtKB-KW"/>
</dbReference>
<evidence type="ECO:0000256" key="8">
    <source>
        <dbReference type="ARBA" id="ARBA00023136"/>
    </source>
</evidence>
<dbReference type="InterPro" id="IPR021843">
    <property type="entry name" value="PSME4_C"/>
</dbReference>
<evidence type="ECO:0000256" key="5">
    <source>
        <dbReference type="ARBA" id="ARBA00022737"/>
    </source>
</evidence>
<feature type="region of interest" description="Disordered" evidence="14">
    <location>
        <begin position="884"/>
        <end position="917"/>
    </location>
</feature>
<comment type="subcellular location">
    <subcellularLocation>
        <location evidence="1">Membrane</location>
        <topology evidence="1">Multi-pass membrane protein</topology>
    </subcellularLocation>
</comment>
<feature type="region of interest" description="Disordered" evidence="14">
    <location>
        <begin position="739"/>
        <end position="777"/>
    </location>
</feature>
<feature type="compositionally biased region" description="Polar residues" evidence="14">
    <location>
        <begin position="884"/>
        <end position="896"/>
    </location>
</feature>
<comment type="similarity">
    <text evidence="2">Belongs to the BLM10 family.</text>
</comment>
<dbReference type="GO" id="GO:0005634">
    <property type="term" value="C:nucleus"/>
    <property type="evidence" value="ECO:0007669"/>
    <property type="project" value="TreeGrafter"/>
</dbReference>
<comment type="similarity">
    <text evidence="3">Belongs to the TMEM86 family.</text>
</comment>
<feature type="transmembrane region" description="Helical" evidence="15">
    <location>
        <begin position="75"/>
        <end position="108"/>
    </location>
</feature>
<keyword evidence="7 15" id="KW-1133">Transmembrane helix</keyword>
<feature type="compositionally biased region" description="Basic and acidic residues" evidence="14">
    <location>
        <begin position="2447"/>
        <end position="2461"/>
    </location>
</feature>
<dbReference type="InterPro" id="IPR035309">
    <property type="entry name" value="PSME4"/>
</dbReference>
<evidence type="ECO:0000256" key="10">
    <source>
        <dbReference type="ARBA" id="ARBA00035673"/>
    </source>
</evidence>
<feature type="compositionally biased region" description="Polar residues" evidence="14">
    <location>
        <begin position="742"/>
        <end position="760"/>
    </location>
</feature>
<dbReference type="Pfam" id="PF07947">
    <property type="entry name" value="YhhN"/>
    <property type="match status" value="1"/>
</dbReference>
<gene>
    <name evidence="18" type="ORF">P879_05533</name>
</gene>
<dbReference type="GO" id="GO:0016504">
    <property type="term" value="F:peptidase activator activity"/>
    <property type="evidence" value="ECO:0007669"/>
    <property type="project" value="InterPro"/>
</dbReference>
<keyword evidence="4 15" id="KW-0812">Transmembrane</keyword>
<dbReference type="Pfam" id="PF16507">
    <property type="entry name" value="HEAT_PSME4_mid"/>
    <property type="match status" value="1"/>
</dbReference>
<dbReference type="PANTHER" id="PTHR32170:SF3">
    <property type="entry name" value="PROTEASOME ACTIVATOR COMPLEX SUBUNIT 4"/>
    <property type="match status" value="1"/>
</dbReference>
<dbReference type="GO" id="GO:0010499">
    <property type="term" value="P:proteasomal ubiquitin-independent protein catabolic process"/>
    <property type="evidence" value="ECO:0007669"/>
    <property type="project" value="TreeGrafter"/>
</dbReference>
<proteinExistence type="inferred from homology"/>
<dbReference type="InterPro" id="IPR012506">
    <property type="entry name" value="TMEM86B-like"/>
</dbReference>
<comment type="catalytic activity">
    <reaction evidence="11">
        <text>a 1-O-(1Z-alkenyl)-sn-glycero-3-phosphoethanolamine + H2O = a 2,3-saturated aldehyde + sn-glycero-3-phosphoethanolamine</text>
        <dbReference type="Rhea" id="RHEA:16905"/>
        <dbReference type="ChEBI" id="CHEBI:15377"/>
        <dbReference type="ChEBI" id="CHEBI:73359"/>
        <dbReference type="ChEBI" id="CHEBI:77288"/>
        <dbReference type="ChEBI" id="CHEBI:143890"/>
        <dbReference type="EC" id="3.3.2.2"/>
    </reaction>
</comment>
<feature type="transmembrane region" description="Helical" evidence="15">
    <location>
        <begin position="40"/>
        <end position="63"/>
    </location>
</feature>
<evidence type="ECO:0000259" key="16">
    <source>
        <dbReference type="Pfam" id="PF11919"/>
    </source>
</evidence>
<evidence type="ECO:0000256" key="14">
    <source>
        <dbReference type="SAM" id="MobiDB-lite"/>
    </source>
</evidence>
<evidence type="ECO:0000256" key="13">
    <source>
        <dbReference type="SAM" id="Coils"/>
    </source>
</evidence>
<evidence type="ECO:0000256" key="4">
    <source>
        <dbReference type="ARBA" id="ARBA00022692"/>
    </source>
</evidence>
<dbReference type="EMBL" id="JTDF01010573">
    <property type="protein sequence ID" value="KAF8563822.1"/>
    <property type="molecule type" value="Genomic_DNA"/>
</dbReference>
<dbReference type="GO" id="GO:0070628">
    <property type="term" value="F:proteasome binding"/>
    <property type="evidence" value="ECO:0007669"/>
    <property type="project" value="InterPro"/>
</dbReference>
<evidence type="ECO:0000256" key="12">
    <source>
        <dbReference type="ARBA" id="ARBA00049560"/>
    </source>
</evidence>
<keyword evidence="13" id="KW-0175">Coiled coil</keyword>
<name>A0A8T0D8H3_9TREM</name>
<evidence type="ECO:0000256" key="3">
    <source>
        <dbReference type="ARBA" id="ARBA00007375"/>
    </source>
</evidence>
<evidence type="ECO:0000256" key="11">
    <source>
        <dbReference type="ARBA" id="ARBA00049458"/>
    </source>
</evidence>
<dbReference type="Pfam" id="PF11919">
    <property type="entry name" value="PSME4_C"/>
    <property type="match status" value="1"/>
</dbReference>
<feature type="domain" description="Proteasome activator Blm10 middle HEAT repeats region" evidence="17">
    <location>
        <begin position="552"/>
        <end position="672"/>
    </location>
</feature>